<evidence type="ECO:0000313" key="5">
    <source>
        <dbReference type="Proteomes" id="UP001515480"/>
    </source>
</evidence>
<dbReference type="InterPro" id="IPR019398">
    <property type="entry name" value="Pre-rRNA_process_TSR2"/>
</dbReference>
<evidence type="ECO:0000256" key="1">
    <source>
        <dbReference type="ARBA" id="ARBA00006524"/>
    </source>
</evidence>
<feature type="compositionally biased region" description="Polar residues" evidence="3">
    <location>
        <begin position="154"/>
        <end position="166"/>
    </location>
</feature>
<evidence type="ECO:0000256" key="2">
    <source>
        <dbReference type="ARBA" id="ARBA00022552"/>
    </source>
</evidence>
<name>A0AB34JJN5_PRYPA</name>
<sequence length="199" mass="21574">MVDAPRGNAVEETLRQAIRVVFGEWSALVMALENEWGGQASRDKAFALLQKVENGMCTSAQVYADELEDLLDTALVDDFSVEAEDESPKEIAELLAKLHYEARQGVTDTAQLLIARAQAKGSKTWVQGELQVRKAADSSDDEDIDGDDEDEGTHSSAMDTESSGTSRGWAPPIVDEDGFQMVSKGARGRPSRAPANQQS</sequence>
<evidence type="ECO:0000313" key="4">
    <source>
        <dbReference type="EMBL" id="KAL1520899.1"/>
    </source>
</evidence>
<dbReference type="AlphaFoldDB" id="A0AB34JJN5"/>
<comment type="similarity">
    <text evidence="1">Belongs to the TSR2 family.</text>
</comment>
<gene>
    <name evidence="4" type="ORF">AB1Y20_022460</name>
</gene>
<proteinExistence type="inferred from homology"/>
<organism evidence="4 5">
    <name type="scientific">Prymnesium parvum</name>
    <name type="common">Toxic golden alga</name>
    <dbReference type="NCBI Taxonomy" id="97485"/>
    <lineage>
        <taxon>Eukaryota</taxon>
        <taxon>Haptista</taxon>
        <taxon>Haptophyta</taxon>
        <taxon>Prymnesiophyceae</taxon>
        <taxon>Prymnesiales</taxon>
        <taxon>Prymnesiaceae</taxon>
        <taxon>Prymnesium</taxon>
    </lineage>
</organism>
<evidence type="ECO:0000256" key="3">
    <source>
        <dbReference type="SAM" id="MobiDB-lite"/>
    </source>
</evidence>
<dbReference type="EMBL" id="JBGBPQ010000008">
    <property type="protein sequence ID" value="KAL1520899.1"/>
    <property type="molecule type" value="Genomic_DNA"/>
</dbReference>
<dbReference type="Pfam" id="PF10273">
    <property type="entry name" value="WGG"/>
    <property type="match status" value="1"/>
</dbReference>
<dbReference type="Proteomes" id="UP001515480">
    <property type="component" value="Unassembled WGS sequence"/>
</dbReference>
<dbReference type="GO" id="GO:0006364">
    <property type="term" value="P:rRNA processing"/>
    <property type="evidence" value="ECO:0007669"/>
    <property type="project" value="UniProtKB-KW"/>
</dbReference>
<evidence type="ECO:0008006" key="6">
    <source>
        <dbReference type="Google" id="ProtNLM"/>
    </source>
</evidence>
<dbReference type="PANTHER" id="PTHR21250">
    <property type="entry name" value="PRE-RRNA-PROCESSING PROTEIN TSR2 HOMOLOG"/>
    <property type="match status" value="1"/>
</dbReference>
<comment type="caution">
    <text evidence="4">The sequence shown here is derived from an EMBL/GenBank/DDBJ whole genome shotgun (WGS) entry which is preliminary data.</text>
</comment>
<feature type="region of interest" description="Disordered" evidence="3">
    <location>
        <begin position="132"/>
        <end position="199"/>
    </location>
</feature>
<feature type="compositionally biased region" description="Acidic residues" evidence="3">
    <location>
        <begin position="138"/>
        <end position="151"/>
    </location>
</feature>
<keyword evidence="5" id="KW-1185">Reference proteome</keyword>
<keyword evidence="2" id="KW-0698">rRNA processing</keyword>
<reference evidence="4 5" key="1">
    <citation type="journal article" date="2024" name="Science">
        <title>Giant polyketide synthase enzymes in the biosynthesis of giant marine polyether toxins.</title>
        <authorList>
            <person name="Fallon T.R."/>
            <person name="Shende V.V."/>
            <person name="Wierzbicki I.H."/>
            <person name="Pendleton A.L."/>
            <person name="Watervoot N.F."/>
            <person name="Auber R.P."/>
            <person name="Gonzalez D.J."/>
            <person name="Wisecaver J.H."/>
            <person name="Moore B.S."/>
        </authorList>
    </citation>
    <scope>NUCLEOTIDE SEQUENCE [LARGE SCALE GENOMIC DNA]</scope>
    <source>
        <strain evidence="4 5">12B1</strain>
    </source>
</reference>
<protein>
    <recommendedName>
        <fullName evidence="6">Pre-rRNA-processing protein TSR2 homolog</fullName>
    </recommendedName>
</protein>
<accession>A0AB34JJN5</accession>